<feature type="binding site" evidence="10">
    <location>
        <position position="707"/>
    </location>
    <ligand>
        <name>ATP</name>
        <dbReference type="ChEBI" id="CHEBI:30616"/>
    </ligand>
</feature>
<dbReference type="InterPro" id="IPR009008">
    <property type="entry name" value="Val/Leu/Ile-tRNA-synth_edit"/>
</dbReference>
<dbReference type="InterPro" id="IPR009080">
    <property type="entry name" value="tRNAsynth_Ia_anticodon-bd"/>
</dbReference>
<dbReference type="FunFam" id="3.40.50.620:FF:000042">
    <property type="entry name" value="Isoleucine--tRNA ligase"/>
    <property type="match status" value="1"/>
</dbReference>
<dbReference type="Proteomes" id="UP000094487">
    <property type="component" value="Unassembled WGS sequence"/>
</dbReference>
<dbReference type="SUPFAM" id="SSF47323">
    <property type="entry name" value="Anticodon-binding domain of a subclass of class I aminoacyl-tRNA synthetases"/>
    <property type="match status" value="1"/>
</dbReference>
<dbReference type="PRINTS" id="PR00984">
    <property type="entry name" value="TRNASYNTHILE"/>
</dbReference>
<dbReference type="Gene3D" id="1.10.730.20">
    <property type="match status" value="1"/>
</dbReference>
<dbReference type="GO" id="GO:0004822">
    <property type="term" value="F:isoleucine-tRNA ligase activity"/>
    <property type="evidence" value="ECO:0007669"/>
    <property type="project" value="UniProtKB-UniRule"/>
</dbReference>
<evidence type="ECO:0000259" key="13">
    <source>
        <dbReference type="Pfam" id="PF08264"/>
    </source>
</evidence>
<protein>
    <recommendedName>
        <fullName evidence="10">Isoleucine--tRNA ligase</fullName>
        <ecNumber evidence="10">6.1.1.5</ecNumber>
    </recommendedName>
    <alternativeName>
        <fullName evidence="10">Isoleucyl-tRNA synthetase</fullName>
        <shortName evidence="10">IleRS</shortName>
    </alternativeName>
</protein>
<feature type="short sequence motif" description="'KMSKS' region" evidence="10">
    <location>
        <begin position="704"/>
        <end position="708"/>
    </location>
</feature>
<comment type="subcellular location">
    <subcellularLocation>
        <location evidence="10">Cytoplasm</location>
    </subcellularLocation>
</comment>
<evidence type="ECO:0000256" key="11">
    <source>
        <dbReference type="SAM" id="MobiDB-lite"/>
    </source>
</evidence>
<dbReference type="InterPro" id="IPR001412">
    <property type="entry name" value="aa-tRNA-synth_I_CS"/>
</dbReference>
<evidence type="ECO:0000313" key="15">
    <source>
        <dbReference type="Proteomes" id="UP000094487"/>
    </source>
</evidence>
<sequence length="1002" mass="111062">MTETNDTARAQAPDYRDTVFLPKTDFPMKAGLAAKEPAILERWAKIGLYQRLREQRAGRERFILHDGPPYANGDIHMGHAMNKILKDIIVRSQSLMGKDAPYVPGWDCHGLPIEWKIEEAYRAKKLNKDEVPPAEFRAECRAYAAKWVGVQREQFERLGVMGDWDDPYLTMKFDAEATIAGELLKFATSGQLYRGAKPVMWSPVEKTALAEAEVEYEDVMSTQIDVAFEIVEAPNAPELVGAHAVIWTTTPWTIPVNQALSYGPDVSYTVIDLDGKRVVVASDLVEPFLKRAEADRITDSNQRWVKPSGIRIVGEGAFAGALARHPMHHLGGFFAKPRPFLPGEFVTTDAGTGLVHMAPDHGEDDFLLCKAHGIDPVFAVDGAGMYRPGWLWLGGQGSVINKKFVASDGPICTDLREAGALLAASDDFAHSYPHSWRSKAKIIFRATPQWFIPMDGTKSLSHREREGAAEGGGRVRAEADLPPTSHSTASSGPLPLPGGEGAPPRDIAAELPSFAGAAGFGPVVNPSNNPTLRNLALDAIERTRWVPERSQNRIRSMVEGRPDWVISRQRAWGVPIPLYVNRITGDYLRDEAVNARILDAFRQGGADAWFGADHQALLGSDYDLADYEVVNDILDVWFDSGSTHSFVIEARYGEGTRANLYLEGSDQHRGWFQSSLLESAGTRGRAPYDAVLTHGFALDGQGRKMSKSLGNVVDPLKVINESGADILRLWVAQTDYFDDVRIGKEVLGGTGDAYRKIRNTFRYLLGALDGFTNTEKLPVGKMPELELYILHKLGALDVELRAAAEAFEFNRYARALSDFMNEDLSAFFFDIRKDCLYCDAADSVKRRAYRTVLDTLFHALVRYAAPILAFTAEEVWQTRYPSDDGSVHFLEWPDLPALPGDDAVSTEWADIRRQREAVTEAIEPLRREKTIRSSLEANVTVPEMLRPAAELAEVFIVADVTQLDGAVTVARTDHHKCGRCWRLLPEVEADGALCHRCDDVVS</sequence>
<keyword evidence="5 10" id="KW-0067">ATP-binding</keyword>
<dbReference type="SUPFAM" id="SSF50677">
    <property type="entry name" value="ValRS/IleRS/LeuRS editing domain"/>
    <property type="match status" value="1"/>
</dbReference>
<dbReference type="PANTHER" id="PTHR42765:SF1">
    <property type="entry name" value="ISOLEUCINE--TRNA LIGASE, MITOCHONDRIAL"/>
    <property type="match status" value="1"/>
</dbReference>
<proteinExistence type="inferred from homology"/>
<organism evidence="14 15">
    <name type="scientific">Sphingomonas turrisvirgatae</name>
    <dbReference type="NCBI Taxonomy" id="1888892"/>
    <lineage>
        <taxon>Bacteria</taxon>
        <taxon>Pseudomonadati</taxon>
        <taxon>Pseudomonadota</taxon>
        <taxon>Alphaproteobacteria</taxon>
        <taxon>Sphingomonadales</taxon>
        <taxon>Sphingomonadaceae</taxon>
        <taxon>Sphingomonas</taxon>
    </lineage>
</organism>
<dbReference type="GO" id="GO:0008270">
    <property type="term" value="F:zinc ion binding"/>
    <property type="evidence" value="ECO:0007669"/>
    <property type="project" value="UniProtKB-UniRule"/>
</dbReference>
<comment type="caution">
    <text evidence="14">The sequence shown here is derived from an EMBL/GenBank/DDBJ whole genome shotgun (WGS) entry which is preliminary data.</text>
</comment>
<accession>A0A1E3LZ17</accession>
<evidence type="ECO:0000256" key="3">
    <source>
        <dbReference type="ARBA" id="ARBA00022598"/>
    </source>
</evidence>
<reference evidence="14 15" key="1">
    <citation type="submission" date="2016-08" db="EMBL/GenBank/DDBJ databases">
        <title>Draft genome of the agarase producing Sphingomonas sp. MCT13.</title>
        <authorList>
            <person name="D'Andrea M.M."/>
            <person name="Rossolini G.M."/>
            <person name="Thaller M.C."/>
        </authorList>
    </citation>
    <scope>NUCLEOTIDE SEQUENCE [LARGE SCALE GENOMIC DNA]</scope>
    <source>
        <strain evidence="14 15">MCT13</strain>
    </source>
</reference>
<dbReference type="HAMAP" id="MF_02002">
    <property type="entry name" value="Ile_tRNA_synth_type1"/>
    <property type="match status" value="1"/>
</dbReference>
<dbReference type="InterPro" id="IPR014729">
    <property type="entry name" value="Rossmann-like_a/b/a_fold"/>
</dbReference>
<dbReference type="SUPFAM" id="SSF52374">
    <property type="entry name" value="Nucleotidylyl transferase"/>
    <property type="match status" value="1"/>
</dbReference>
<keyword evidence="2 10" id="KW-0963">Cytoplasm</keyword>
<evidence type="ECO:0000256" key="4">
    <source>
        <dbReference type="ARBA" id="ARBA00022741"/>
    </source>
</evidence>
<dbReference type="GO" id="GO:0002161">
    <property type="term" value="F:aminoacyl-tRNA deacylase activity"/>
    <property type="evidence" value="ECO:0007669"/>
    <property type="project" value="InterPro"/>
</dbReference>
<keyword evidence="7 10" id="KW-0030">Aminoacyl-tRNA synthetase</keyword>
<evidence type="ECO:0000256" key="9">
    <source>
        <dbReference type="ARBA" id="ARBA00048359"/>
    </source>
</evidence>
<dbReference type="STRING" id="1888892.BFL28_12265"/>
<comment type="domain">
    <text evidence="10">IleRS has two distinct active sites: one for aminoacylation and one for editing. The misactivated valine is translocated from the active site to the editing site, which sterically excludes the correctly activated isoleucine. The single editing site contains two valyl binding pockets, one specific for each substrate (Val-AMP or Val-tRNA(Ile)).</text>
</comment>
<dbReference type="OrthoDB" id="9810365at2"/>
<comment type="similarity">
    <text evidence="1 10">Belongs to the class-I aminoacyl-tRNA synthetase family. IleS type 1 subfamily.</text>
</comment>
<dbReference type="InterPro" id="IPR013155">
    <property type="entry name" value="M/V/L/I-tRNA-synth_anticd-bd"/>
</dbReference>
<dbReference type="AlphaFoldDB" id="A0A1E3LZ17"/>
<dbReference type="PROSITE" id="PS00178">
    <property type="entry name" value="AA_TRNA_LIGASE_I"/>
    <property type="match status" value="1"/>
</dbReference>
<dbReference type="Pfam" id="PF00133">
    <property type="entry name" value="tRNA-synt_1"/>
    <property type="match status" value="2"/>
</dbReference>
<comment type="subunit">
    <text evidence="10">Monomer.</text>
</comment>
<dbReference type="GO" id="GO:0005829">
    <property type="term" value="C:cytosol"/>
    <property type="evidence" value="ECO:0007669"/>
    <property type="project" value="TreeGrafter"/>
</dbReference>
<dbReference type="InterPro" id="IPR002300">
    <property type="entry name" value="aa-tRNA-synth_Ia"/>
</dbReference>
<feature type="domain" description="Aminoacyl-tRNA synthetase class Ia" evidence="12">
    <location>
        <begin position="39"/>
        <end position="456"/>
    </location>
</feature>
<dbReference type="GO" id="GO:0006428">
    <property type="term" value="P:isoleucyl-tRNA aminoacylation"/>
    <property type="evidence" value="ECO:0007669"/>
    <property type="project" value="UniProtKB-UniRule"/>
</dbReference>
<evidence type="ECO:0000256" key="7">
    <source>
        <dbReference type="ARBA" id="ARBA00023146"/>
    </source>
</evidence>
<feature type="binding site" evidence="10">
    <location>
        <position position="977"/>
    </location>
    <ligand>
        <name>Zn(2+)</name>
        <dbReference type="ChEBI" id="CHEBI:29105"/>
    </ligand>
</feature>
<dbReference type="InterPro" id="IPR023585">
    <property type="entry name" value="Ile-tRNA-ligase_type1"/>
</dbReference>
<dbReference type="GO" id="GO:0005524">
    <property type="term" value="F:ATP binding"/>
    <property type="evidence" value="ECO:0007669"/>
    <property type="project" value="UniProtKB-UniRule"/>
</dbReference>
<keyword evidence="3 10" id="KW-0436">Ligase</keyword>
<evidence type="ECO:0000256" key="5">
    <source>
        <dbReference type="ARBA" id="ARBA00022840"/>
    </source>
</evidence>
<dbReference type="Pfam" id="PF08264">
    <property type="entry name" value="Anticodon_1"/>
    <property type="match status" value="1"/>
</dbReference>
<evidence type="ECO:0000256" key="10">
    <source>
        <dbReference type="HAMAP-Rule" id="MF_02002"/>
    </source>
</evidence>
<comment type="cofactor">
    <cofactor evidence="10">
        <name>Zn(2+)</name>
        <dbReference type="ChEBI" id="CHEBI:29105"/>
    </cofactor>
    <text evidence="10">Binds 1 zinc ion per subunit.</text>
</comment>
<feature type="binding site" evidence="10">
    <location>
        <position position="663"/>
    </location>
    <ligand>
        <name>L-isoleucyl-5'-AMP</name>
        <dbReference type="ChEBI" id="CHEBI:178002"/>
    </ligand>
</feature>
<comment type="catalytic activity">
    <reaction evidence="9 10">
        <text>tRNA(Ile) + L-isoleucine + ATP = L-isoleucyl-tRNA(Ile) + AMP + diphosphate</text>
        <dbReference type="Rhea" id="RHEA:11060"/>
        <dbReference type="Rhea" id="RHEA-COMP:9666"/>
        <dbReference type="Rhea" id="RHEA-COMP:9695"/>
        <dbReference type="ChEBI" id="CHEBI:30616"/>
        <dbReference type="ChEBI" id="CHEBI:33019"/>
        <dbReference type="ChEBI" id="CHEBI:58045"/>
        <dbReference type="ChEBI" id="CHEBI:78442"/>
        <dbReference type="ChEBI" id="CHEBI:78528"/>
        <dbReference type="ChEBI" id="CHEBI:456215"/>
        <dbReference type="EC" id="6.1.1.5"/>
    </reaction>
</comment>
<evidence type="ECO:0000256" key="1">
    <source>
        <dbReference type="ARBA" id="ARBA00006887"/>
    </source>
</evidence>
<dbReference type="InterPro" id="IPR002301">
    <property type="entry name" value="Ile-tRNA-ligase"/>
</dbReference>
<feature type="binding site" evidence="10">
    <location>
        <position position="980"/>
    </location>
    <ligand>
        <name>Zn(2+)</name>
        <dbReference type="ChEBI" id="CHEBI:29105"/>
    </ligand>
</feature>
<feature type="binding site" evidence="10">
    <location>
        <position position="997"/>
    </location>
    <ligand>
        <name>Zn(2+)</name>
        <dbReference type="ChEBI" id="CHEBI:29105"/>
    </ligand>
</feature>
<dbReference type="EC" id="6.1.1.5" evidence="10"/>
<dbReference type="GO" id="GO:0000049">
    <property type="term" value="F:tRNA binding"/>
    <property type="evidence" value="ECO:0007669"/>
    <property type="project" value="InterPro"/>
</dbReference>
<keyword evidence="4 10" id="KW-0547">Nucleotide-binding</keyword>
<evidence type="ECO:0000313" key="14">
    <source>
        <dbReference type="EMBL" id="ODP38974.1"/>
    </source>
</evidence>
<dbReference type="PANTHER" id="PTHR42765">
    <property type="entry name" value="SOLEUCYL-TRNA SYNTHETASE"/>
    <property type="match status" value="1"/>
</dbReference>
<gene>
    <name evidence="10" type="primary">ileS</name>
    <name evidence="14" type="ORF">BFL28_12265</name>
</gene>
<dbReference type="Gene3D" id="3.40.50.620">
    <property type="entry name" value="HUPs"/>
    <property type="match status" value="2"/>
</dbReference>
<feature type="binding site" evidence="10">
    <location>
        <position position="994"/>
    </location>
    <ligand>
        <name>Zn(2+)</name>
        <dbReference type="ChEBI" id="CHEBI:29105"/>
    </ligand>
</feature>
<dbReference type="Gene3D" id="3.90.740.10">
    <property type="entry name" value="Valyl/Leucyl/Isoleucyl-tRNA synthetase, editing domain"/>
    <property type="match status" value="1"/>
</dbReference>
<evidence type="ECO:0000256" key="6">
    <source>
        <dbReference type="ARBA" id="ARBA00022917"/>
    </source>
</evidence>
<feature type="domain" description="Aminoacyl-tRNA synthetase class Ia" evidence="12">
    <location>
        <begin position="532"/>
        <end position="742"/>
    </location>
</feature>
<comment type="function">
    <text evidence="8 10">Catalyzes the attachment of isoleucine to tRNA(Ile). As IleRS can inadvertently accommodate and process structurally similar amino acids such as valine, to avoid such errors it has two additional distinct tRNA(Ile)-dependent editing activities. One activity is designated as 'pretransfer' editing and involves the hydrolysis of activated Val-AMP. The other activity is designated 'posttransfer' editing and involves deacylation of mischarged Val-tRNA(Ile).</text>
</comment>
<dbReference type="InterPro" id="IPR033708">
    <property type="entry name" value="Anticodon_Ile_BEm"/>
</dbReference>
<evidence type="ECO:0000259" key="12">
    <source>
        <dbReference type="Pfam" id="PF00133"/>
    </source>
</evidence>
<keyword evidence="6 10" id="KW-0648">Protein biosynthesis</keyword>
<name>A0A1E3LZ17_9SPHN</name>
<evidence type="ECO:0000256" key="8">
    <source>
        <dbReference type="ARBA" id="ARBA00025217"/>
    </source>
</evidence>
<keyword evidence="10" id="KW-0479">Metal-binding</keyword>
<keyword evidence="10" id="KW-0862">Zinc</keyword>
<feature type="domain" description="Methionyl/Valyl/Leucyl/Isoleucyl-tRNA synthetase anticodon-binding" evidence="13">
    <location>
        <begin position="788"/>
        <end position="940"/>
    </location>
</feature>
<feature type="region of interest" description="Disordered" evidence="11">
    <location>
        <begin position="455"/>
        <end position="507"/>
    </location>
</feature>
<feature type="short sequence motif" description="'HIGH' region" evidence="10">
    <location>
        <begin position="69"/>
        <end position="79"/>
    </location>
</feature>
<dbReference type="RefSeq" id="WP_069319307.1">
    <property type="nucleotide sequence ID" value="NZ_MDDS01000009.1"/>
</dbReference>
<dbReference type="InterPro" id="IPR050081">
    <property type="entry name" value="Ile-tRNA_ligase"/>
</dbReference>
<dbReference type="EMBL" id="MDDS01000009">
    <property type="protein sequence ID" value="ODP38974.1"/>
    <property type="molecule type" value="Genomic_DNA"/>
</dbReference>
<keyword evidence="15" id="KW-1185">Reference proteome</keyword>
<feature type="compositionally biased region" description="Basic and acidic residues" evidence="11">
    <location>
        <begin position="461"/>
        <end position="479"/>
    </location>
</feature>
<evidence type="ECO:0000256" key="2">
    <source>
        <dbReference type="ARBA" id="ARBA00022490"/>
    </source>
</evidence>
<dbReference type="CDD" id="cd07960">
    <property type="entry name" value="Anticodon_Ia_Ile_BEm"/>
    <property type="match status" value="1"/>
</dbReference>